<comment type="caution">
    <text evidence="3">The sequence shown here is derived from an EMBL/GenBank/DDBJ whole genome shotgun (WGS) entry which is preliminary data.</text>
</comment>
<organism evidence="3 4">
    <name type="scientific">Candidatus Jorgensenbacteria bacterium GW2011_GWF2_41_8</name>
    <dbReference type="NCBI Taxonomy" id="1618667"/>
    <lineage>
        <taxon>Bacteria</taxon>
        <taxon>Candidatus Joergenseniibacteriota</taxon>
    </lineage>
</organism>
<keyword evidence="2" id="KW-0812">Transmembrane</keyword>
<name>A0A0G0XIY3_9BACT</name>
<proteinExistence type="predicted"/>
<accession>A0A0G0XIY3</accession>
<gene>
    <name evidence="3" type="ORF">UU83_C0019G0021</name>
</gene>
<reference evidence="3 4" key="1">
    <citation type="journal article" date="2015" name="Nature">
        <title>rRNA introns, odd ribosomes, and small enigmatic genomes across a large radiation of phyla.</title>
        <authorList>
            <person name="Brown C.T."/>
            <person name="Hug L.A."/>
            <person name="Thomas B.C."/>
            <person name="Sharon I."/>
            <person name="Castelle C.J."/>
            <person name="Singh A."/>
            <person name="Wilkins M.J."/>
            <person name="Williams K.H."/>
            <person name="Banfield J.F."/>
        </authorList>
    </citation>
    <scope>NUCLEOTIDE SEQUENCE [LARGE SCALE GENOMIC DNA]</scope>
</reference>
<evidence type="ECO:0000313" key="4">
    <source>
        <dbReference type="Proteomes" id="UP000033856"/>
    </source>
</evidence>
<feature type="transmembrane region" description="Helical" evidence="2">
    <location>
        <begin position="116"/>
        <end position="134"/>
    </location>
</feature>
<feature type="transmembrane region" description="Helical" evidence="2">
    <location>
        <begin position="88"/>
        <end position="110"/>
    </location>
</feature>
<keyword evidence="2" id="KW-0472">Membrane</keyword>
<dbReference type="EMBL" id="LCCD01000019">
    <property type="protein sequence ID" value="KKS24844.1"/>
    <property type="molecule type" value="Genomic_DNA"/>
</dbReference>
<evidence type="ECO:0000313" key="3">
    <source>
        <dbReference type="EMBL" id="KKS24844.1"/>
    </source>
</evidence>
<sequence>MVNSTNQKPQEQYKQKQAASISQDKGPSLLQSKRELGEQYQQKQTGPSLAESEQEQEYVYQLELARAQQRMLQDEETARMEEESQKPVPMGLLLFLFMLLVTVILDVIDIFTGGTLGWLIGIFGDLLLLVFVGISKSGRKQFKRIIAGLLGDSIPIIAFLPIRTIFLVWAFLSSRSTKLQAVGQITTKAAIVRPPQK</sequence>
<dbReference type="AlphaFoldDB" id="A0A0G0XIY3"/>
<protein>
    <submittedName>
        <fullName evidence="3">Uncharacterized protein</fullName>
    </submittedName>
</protein>
<feature type="compositionally biased region" description="Polar residues" evidence="1">
    <location>
        <begin position="1"/>
        <end position="31"/>
    </location>
</feature>
<feature type="region of interest" description="Disordered" evidence="1">
    <location>
        <begin position="1"/>
        <end position="54"/>
    </location>
</feature>
<dbReference type="Proteomes" id="UP000033856">
    <property type="component" value="Unassembled WGS sequence"/>
</dbReference>
<feature type="transmembrane region" description="Helical" evidence="2">
    <location>
        <begin position="146"/>
        <end position="172"/>
    </location>
</feature>
<evidence type="ECO:0000256" key="1">
    <source>
        <dbReference type="SAM" id="MobiDB-lite"/>
    </source>
</evidence>
<keyword evidence="2" id="KW-1133">Transmembrane helix</keyword>
<evidence type="ECO:0000256" key="2">
    <source>
        <dbReference type="SAM" id="Phobius"/>
    </source>
</evidence>